<dbReference type="EC" id="3.4.16.4" evidence="5"/>
<evidence type="ECO:0000256" key="8">
    <source>
        <dbReference type="ARBA" id="ARBA00022519"/>
    </source>
</evidence>
<comment type="pathway">
    <text evidence="26">Glycan biosynthesis.</text>
</comment>
<dbReference type="GO" id="GO:0005886">
    <property type="term" value="C:plasma membrane"/>
    <property type="evidence" value="ECO:0007669"/>
    <property type="project" value="UniProtKB-SubCell"/>
</dbReference>
<evidence type="ECO:0000256" key="13">
    <source>
        <dbReference type="ARBA" id="ARBA00022692"/>
    </source>
</evidence>
<evidence type="ECO:0000256" key="17">
    <source>
        <dbReference type="ARBA" id="ARBA00022984"/>
    </source>
</evidence>
<evidence type="ECO:0000256" key="10">
    <source>
        <dbReference type="ARBA" id="ARBA00022670"/>
    </source>
</evidence>
<keyword evidence="12" id="KW-0808">Transferase</keyword>
<evidence type="ECO:0000256" key="24">
    <source>
        <dbReference type="ARBA" id="ARBA00044770"/>
    </source>
</evidence>
<evidence type="ECO:0000259" key="30">
    <source>
        <dbReference type="Pfam" id="PF17092"/>
    </source>
</evidence>
<dbReference type="PANTHER" id="PTHR32282:SF27">
    <property type="entry name" value="PENICILLIN-BINDING PROTEIN 1A"/>
    <property type="match status" value="1"/>
</dbReference>
<dbReference type="EMBL" id="LT840185">
    <property type="protein sequence ID" value="SMF69284.1"/>
    <property type="molecule type" value="Genomic_DNA"/>
</dbReference>
<dbReference type="InterPro" id="IPR031376">
    <property type="entry name" value="PCB_OB"/>
</dbReference>
<keyword evidence="11" id="KW-0328">Glycosyltransferase</keyword>
<keyword evidence="22" id="KW-0961">Cell wall biogenesis/degradation</keyword>
<comment type="catalytic activity">
    <reaction evidence="25">
        <text>[GlcNAc-(1-&gt;4)-Mur2Ac(oyl-L-Ala-gamma-D-Glu-L-Lys-D-Ala-D-Ala)](n)-di-trans,octa-cis-undecaprenyl diphosphate + beta-D-GlcNAc-(1-&gt;4)-Mur2Ac(oyl-L-Ala-gamma-D-Glu-L-Lys-D-Ala-D-Ala)-di-trans,octa-cis-undecaprenyl diphosphate = [GlcNAc-(1-&gt;4)-Mur2Ac(oyl-L-Ala-gamma-D-Glu-L-Lys-D-Ala-D-Ala)](n+1)-di-trans,octa-cis-undecaprenyl diphosphate + di-trans,octa-cis-undecaprenyl diphosphate + H(+)</text>
        <dbReference type="Rhea" id="RHEA:23708"/>
        <dbReference type="Rhea" id="RHEA-COMP:9602"/>
        <dbReference type="Rhea" id="RHEA-COMP:9603"/>
        <dbReference type="ChEBI" id="CHEBI:15378"/>
        <dbReference type="ChEBI" id="CHEBI:58405"/>
        <dbReference type="ChEBI" id="CHEBI:60033"/>
        <dbReference type="ChEBI" id="CHEBI:78435"/>
        <dbReference type="EC" id="2.4.99.28"/>
    </reaction>
</comment>
<dbReference type="InterPro" id="IPR023346">
    <property type="entry name" value="Lysozyme-like_dom_sf"/>
</dbReference>
<evidence type="ECO:0000256" key="19">
    <source>
        <dbReference type="ARBA" id="ARBA00023136"/>
    </source>
</evidence>
<evidence type="ECO:0000256" key="9">
    <source>
        <dbReference type="ARBA" id="ARBA00022645"/>
    </source>
</evidence>
<evidence type="ECO:0000259" key="28">
    <source>
        <dbReference type="Pfam" id="PF00905"/>
    </source>
</evidence>
<evidence type="ECO:0000256" key="14">
    <source>
        <dbReference type="ARBA" id="ARBA00022801"/>
    </source>
</evidence>
<proteinExistence type="inferred from homology"/>
<dbReference type="Pfam" id="PF17092">
    <property type="entry name" value="PCB_OB"/>
    <property type="match status" value="1"/>
</dbReference>
<dbReference type="PANTHER" id="PTHR32282">
    <property type="entry name" value="BINDING PROTEIN TRANSPEPTIDASE, PUTATIVE-RELATED"/>
    <property type="match status" value="1"/>
</dbReference>
<keyword evidence="8" id="KW-0997">Cell inner membrane</keyword>
<dbReference type="Pfam" id="PF00905">
    <property type="entry name" value="Transpeptidase"/>
    <property type="match status" value="1"/>
</dbReference>
<evidence type="ECO:0000256" key="25">
    <source>
        <dbReference type="ARBA" id="ARBA00049902"/>
    </source>
</evidence>
<keyword evidence="13 27" id="KW-0812">Transmembrane</keyword>
<evidence type="ECO:0000256" key="26">
    <source>
        <dbReference type="ARBA" id="ARBA00060592"/>
    </source>
</evidence>
<comment type="similarity">
    <text evidence="4">In the N-terminal section; belongs to the glycosyltransferase 51 family.</text>
</comment>
<dbReference type="GO" id="GO:0008658">
    <property type="term" value="F:penicillin binding"/>
    <property type="evidence" value="ECO:0007669"/>
    <property type="project" value="InterPro"/>
</dbReference>
<comment type="similarity">
    <text evidence="3">In the C-terminal section; belongs to the transpeptidase family.</text>
</comment>
<evidence type="ECO:0000256" key="16">
    <source>
        <dbReference type="ARBA" id="ARBA00022968"/>
    </source>
</evidence>
<dbReference type="Pfam" id="PF00912">
    <property type="entry name" value="Transgly"/>
    <property type="match status" value="1"/>
</dbReference>
<feature type="domain" description="Penicillin-binding protein transpeptidase" evidence="28">
    <location>
        <begin position="452"/>
        <end position="743"/>
    </location>
</feature>
<evidence type="ECO:0000256" key="12">
    <source>
        <dbReference type="ARBA" id="ARBA00022679"/>
    </source>
</evidence>
<evidence type="ECO:0000256" key="23">
    <source>
        <dbReference type="ARBA" id="ARBA00034000"/>
    </source>
</evidence>
<dbReference type="OrthoDB" id="9766909at2"/>
<dbReference type="InterPro" id="IPR001460">
    <property type="entry name" value="PCN-bd_Tpept"/>
</dbReference>
<dbReference type="GO" id="GO:0071555">
    <property type="term" value="P:cell wall organization"/>
    <property type="evidence" value="ECO:0007669"/>
    <property type="project" value="UniProtKB-KW"/>
</dbReference>
<dbReference type="STRING" id="941907.SAMN06295910_1706"/>
<evidence type="ECO:0000256" key="20">
    <source>
        <dbReference type="ARBA" id="ARBA00023251"/>
    </source>
</evidence>
<accession>A0A1X7GG94</accession>
<dbReference type="UniPathway" id="UPA00219"/>
<dbReference type="Gene3D" id="3.40.710.10">
    <property type="entry name" value="DD-peptidase/beta-lactamase superfamily"/>
    <property type="match status" value="1"/>
</dbReference>
<evidence type="ECO:0000313" key="32">
    <source>
        <dbReference type="Proteomes" id="UP000192934"/>
    </source>
</evidence>
<reference evidence="32" key="1">
    <citation type="submission" date="2017-04" db="EMBL/GenBank/DDBJ databases">
        <authorList>
            <person name="Varghese N."/>
            <person name="Submissions S."/>
        </authorList>
    </citation>
    <scope>NUCLEOTIDE SEQUENCE [LARGE SCALE GENOMIC DNA]</scope>
    <source>
        <strain evidence="32">Dd16</strain>
    </source>
</reference>
<feature type="transmembrane region" description="Helical" evidence="27">
    <location>
        <begin position="33"/>
        <end position="55"/>
    </location>
</feature>
<dbReference type="GO" id="GO:0008955">
    <property type="term" value="F:peptidoglycan glycosyltransferase activity"/>
    <property type="evidence" value="ECO:0007669"/>
    <property type="project" value="UniProtKB-EC"/>
</dbReference>
<protein>
    <recommendedName>
        <fullName evidence="6">Penicillin-binding protein 1A</fullName>
        <ecNumber evidence="24">2.4.99.28</ecNumber>
        <ecNumber evidence="5">3.4.16.4</ecNumber>
    </recommendedName>
</protein>
<evidence type="ECO:0000313" key="31">
    <source>
        <dbReference type="EMBL" id="SMF69284.1"/>
    </source>
</evidence>
<keyword evidence="19 27" id="KW-0472">Membrane</keyword>
<keyword evidence="9" id="KW-0121">Carboxypeptidase</keyword>
<keyword evidence="14" id="KW-0378">Hydrolase</keyword>
<evidence type="ECO:0000256" key="15">
    <source>
        <dbReference type="ARBA" id="ARBA00022960"/>
    </source>
</evidence>
<keyword evidence="20" id="KW-0046">Antibiotic resistance</keyword>
<dbReference type="InterPro" id="IPR012338">
    <property type="entry name" value="Beta-lactam/transpept-like"/>
</dbReference>
<dbReference type="GO" id="GO:0046677">
    <property type="term" value="P:response to antibiotic"/>
    <property type="evidence" value="ECO:0007669"/>
    <property type="project" value="UniProtKB-KW"/>
</dbReference>
<organism evidence="31 32">
    <name type="scientific">Allosphingosinicella indica</name>
    <dbReference type="NCBI Taxonomy" id="941907"/>
    <lineage>
        <taxon>Bacteria</taxon>
        <taxon>Pseudomonadati</taxon>
        <taxon>Pseudomonadota</taxon>
        <taxon>Alphaproteobacteria</taxon>
        <taxon>Sphingomonadales</taxon>
        <taxon>Sphingomonadaceae</taxon>
        <taxon>Allosphingosinicella</taxon>
    </lineage>
</organism>
<feature type="domain" description="Glycosyl transferase family 51" evidence="29">
    <location>
        <begin position="82"/>
        <end position="258"/>
    </location>
</feature>
<dbReference type="GO" id="GO:0009252">
    <property type="term" value="P:peptidoglycan biosynthetic process"/>
    <property type="evidence" value="ECO:0007669"/>
    <property type="project" value="UniProtKB-UniPathway"/>
</dbReference>
<dbReference type="SUPFAM" id="SSF56601">
    <property type="entry name" value="beta-lactamase/transpeptidase-like"/>
    <property type="match status" value="1"/>
</dbReference>
<comment type="catalytic activity">
    <reaction evidence="23">
        <text>Preferential cleavage: (Ac)2-L-Lys-D-Ala-|-D-Ala. Also transpeptidation of peptidyl-alanyl moieties that are N-acyl substituents of D-alanine.</text>
        <dbReference type="EC" id="3.4.16.4"/>
    </reaction>
</comment>
<evidence type="ECO:0000256" key="11">
    <source>
        <dbReference type="ARBA" id="ARBA00022676"/>
    </source>
</evidence>
<dbReference type="AlphaFoldDB" id="A0A1X7GG94"/>
<dbReference type="InterPro" id="IPR036950">
    <property type="entry name" value="PBP_transglycosylase"/>
</dbReference>
<evidence type="ECO:0000256" key="5">
    <source>
        <dbReference type="ARBA" id="ARBA00012448"/>
    </source>
</evidence>
<dbReference type="EC" id="2.4.99.28" evidence="24"/>
<evidence type="ECO:0000256" key="27">
    <source>
        <dbReference type="SAM" id="Phobius"/>
    </source>
</evidence>
<dbReference type="InterPro" id="IPR050396">
    <property type="entry name" value="Glycosyltr_51/Transpeptidase"/>
</dbReference>
<evidence type="ECO:0000256" key="2">
    <source>
        <dbReference type="ARBA" id="ARBA00004752"/>
    </source>
</evidence>
<dbReference type="GO" id="GO:0006508">
    <property type="term" value="P:proteolysis"/>
    <property type="evidence" value="ECO:0007669"/>
    <property type="project" value="UniProtKB-KW"/>
</dbReference>
<keyword evidence="32" id="KW-1185">Reference proteome</keyword>
<evidence type="ECO:0000256" key="6">
    <source>
        <dbReference type="ARBA" id="ARBA00018638"/>
    </source>
</evidence>
<dbReference type="RefSeq" id="WP_085218387.1">
    <property type="nucleotide sequence ID" value="NZ_LT840185.1"/>
</dbReference>
<keyword evidence="10" id="KW-0645">Protease</keyword>
<dbReference type="FunFam" id="1.10.3810.10:FF:000003">
    <property type="entry name" value="Penicillin-binding protein 1a"/>
    <property type="match status" value="1"/>
</dbReference>
<gene>
    <name evidence="31" type="ORF">SAMN06295910_1706</name>
</gene>
<comment type="subcellular location">
    <subcellularLocation>
        <location evidence="1">Cell inner membrane</location>
        <topology evidence="1">Single-pass type II membrane protein</topology>
    </subcellularLocation>
</comment>
<evidence type="ECO:0000259" key="29">
    <source>
        <dbReference type="Pfam" id="PF00912"/>
    </source>
</evidence>
<dbReference type="InterPro" id="IPR001264">
    <property type="entry name" value="Glyco_trans_51"/>
</dbReference>
<keyword evidence="17" id="KW-0573">Peptidoglycan synthesis</keyword>
<keyword evidence="16" id="KW-0735">Signal-anchor</keyword>
<dbReference type="NCBIfam" id="TIGR02074">
    <property type="entry name" value="PBP_1a_fam"/>
    <property type="match status" value="1"/>
</dbReference>
<keyword evidence="18 27" id="KW-1133">Transmembrane helix</keyword>
<evidence type="ECO:0000256" key="4">
    <source>
        <dbReference type="ARBA" id="ARBA00007739"/>
    </source>
</evidence>
<evidence type="ECO:0000256" key="22">
    <source>
        <dbReference type="ARBA" id="ARBA00023316"/>
    </source>
</evidence>
<feature type="domain" description="Penicillin-binding protein OB-like" evidence="30">
    <location>
        <begin position="353"/>
        <end position="450"/>
    </location>
</feature>
<dbReference type="Proteomes" id="UP000192934">
    <property type="component" value="Chromosome I"/>
</dbReference>
<keyword evidence="15" id="KW-0133">Cell shape</keyword>
<dbReference type="Gene3D" id="1.10.3810.10">
    <property type="entry name" value="Biosynthetic peptidoglycan transglycosylase-like"/>
    <property type="match status" value="1"/>
</dbReference>
<keyword evidence="21" id="KW-0511">Multifunctional enzyme</keyword>
<evidence type="ECO:0000256" key="7">
    <source>
        <dbReference type="ARBA" id="ARBA00022475"/>
    </source>
</evidence>
<dbReference type="SUPFAM" id="SSF53955">
    <property type="entry name" value="Lysozyme-like"/>
    <property type="match status" value="1"/>
</dbReference>
<name>A0A1X7GG94_9SPHN</name>
<keyword evidence="7" id="KW-1003">Cell membrane</keyword>
<evidence type="ECO:0000256" key="3">
    <source>
        <dbReference type="ARBA" id="ARBA00007090"/>
    </source>
</evidence>
<dbReference type="GO" id="GO:0009002">
    <property type="term" value="F:serine-type D-Ala-D-Ala carboxypeptidase activity"/>
    <property type="evidence" value="ECO:0007669"/>
    <property type="project" value="UniProtKB-EC"/>
</dbReference>
<evidence type="ECO:0000256" key="1">
    <source>
        <dbReference type="ARBA" id="ARBA00004249"/>
    </source>
</evidence>
<evidence type="ECO:0000256" key="21">
    <source>
        <dbReference type="ARBA" id="ARBA00023268"/>
    </source>
</evidence>
<comment type="pathway">
    <text evidence="2">Cell wall biogenesis; peptidoglycan biosynthesis.</text>
</comment>
<dbReference type="GO" id="GO:0030288">
    <property type="term" value="C:outer membrane-bounded periplasmic space"/>
    <property type="evidence" value="ECO:0007669"/>
    <property type="project" value="TreeGrafter"/>
</dbReference>
<dbReference type="GO" id="GO:0008360">
    <property type="term" value="P:regulation of cell shape"/>
    <property type="evidence" value="ECO:0007669"/>
    <property type="project" value="UniProtKB-KW"/>
</dbReference>
<sequence>MTAETASPTRFTINRERAGALRQRAGDYWSRRWVKIAALLLVLPLLGYLLLWLLFARGLPSAESLLTYQPPLPTSVRDIDGMPVETYARERRVQLSYDEYPRRMIQAFLAAEDRTFFQHGGIDYPGLLGAVYDYASKVGSGERARGGSTITQQVAKNLLLTNEYSVTRKVKEAFLARRIEDVLTKQQILELYLNQIFLGRNAYGVQAAARAYFDKDVENLELHEMAYLATLPKAPSNYSPERHPERALARRNWILGEMERNGFITSAERAAAQAQPLGTVRGARNTVKNVGGYFMEELRRELIEKYGEETEKGPNGVYAGGLWVRSSYDPVMQKAAESAFRDGLMRFDGGRSWRDPGLEIDMAKDWRSQLAAADYGVGYEDWRPAVVIEKADSAATIGFTDGTTSTLPSYAAQMPKRGTSSAAFGFLQPGMIIAVKRDGDHYALRSVPEISGGMVVEQVSTGRVLAMQGGFDVRGSSFNRTTQAMRQPGSTFKPIVYSAALDNGMTPASIIVDGPFCTNLGTPQQKCFRNFGGSSAGPQTMRWGLEQSRNLMTVRAANQIGMDKVTRLARQLEVGDFPNYLSIALGAGDTTLMKMTNAFAILANQGKALKPSLIDYVQDRNGKVVFRLDGRCDAMDGCNAPDWDGKPMPRPPLRTKQLMDPMTAYQMVHILEGVVTRGTATRLRDLNRPLFGKTGTTSGPRDVWFIGGTPDIVAGIYLGYDKPRSLGGAAQGGRIAAPIFKAFAEQALKDEPVVPFRAPEGIRMVRIDRRSGKKVFGAWPSGNDAKAAVIWEAFKPESEPRRTIRQDQVADADLLARAIAQARAKRAAATDRRDSDFLQREGGIY</sequence>
<evidence type="ECO:0000256" key="18">
    <source>
        <dbReference type="ARBA" id="ARBA00022989"/>
    </source>
</evidence>